<keyword evidence="3" id="KW-1185">Reference proteome</keyword>
<accession>A0A9P7JEG1</accession>
<proteinExistence type="predicted"/>
<comment type="caution">
    <text evidence="2">The sequence shown here is derived from an EMBL/GenBank/DDBJ whole genome shotgun (WGS) entry which is preliminary data.</text>
</comment>
<feature type="region of interest" description="Disordered" evidence="1">
    <location>
        <begin position="47"/>
        <end position="81"/>
    </location>
</feature>
<dbReference type="RefSeq" id="XP_041193766.1">
    <property type="nucleotide sequence ID" value="XM_041332789.1"/>
</dbReference>
<sequence>MDDSSTPSSPSDSYGGFTGEQESVYSELSEKVTARLKQPFAELSSLAELSDTESEESYSSALESPTQHSHDGFPGEQESVDSELSEKALRLIAHLKQPFRAFLLAQKYGEEYTRIMSDRDIIAQVKNTTSVRDMMHCVRTVEVV</sequence>
<gene>
    <name evidence="2" type="ORF">BJ212DRAFT_1299078</name>
</gene>
<name>A0A9P7JEG1_9AGAM</name>
<protein>
    <submittedName>
        <fullName evidence="2">Uncharacterized protein</fullName>
    </submittedName>
</protein>
<evidence type="ECO:0000256" key="1">
    <source>
        <dbReference type="SAM" id="MobiDB-lite"/>
    </source>
</evidence>
<evidence type="ECO:0000313" key="2">
    <source>
        <dbReference type="EMBL" id="KAG1817524.1"/>
    </source>
</evidence>
<dbReference type="EMBL" id="JABBWG010000013">
    <property type="protein sequence ID" value="KAG1817524.1"/>
    <property type="molecule type" value="Genomic_DNA"/>
</dbReference>
<reference evidence="2" key="1">
    <citation type="journal article" date="2020" name="New Phytol.">
        <title>Comparative genomics reveals dynamic genome evolution in host specialist ectomycorrhizal fungi.</title>
        <authorList>
            <person name="Lofgren L.A."/>
            <person name="Nguyen N.H."/>
            <person name="Vilgalys R."/>
            <person name="Ruytinx J."/>
            <person name="Liao H.L."/>
            <person name="Branco S."/>
            <person name="Kuo A."/>
            <person name="LaButti K."/>
            <person name="Lipzen A."/>
            <person name="Andreopoulos W."/>
            <person name="Pangilinan J."/>
            <person name="Riley R."/>
            <person name="Hundley H."/>
            <person name="Na H."/>
            <person name="Barry K."/>
            <person name="Grigoriev I.V."/>
            <person name="Stajich J.E."/>
            <person name="Kennedy P.G."/>
        </authorList>
    </citation>
    <scope>NUCLEOTIDE SEQUENCE</scope>
    <source>
        <strain evidence="2">MN1</strain>
    </source>
</reference>
<feature type="region of interest" description="Disordered" evidence="1">
    <location>
        <begin position="1"/>
        <end position="22"/>
    </location>
</feature>
<dbReference type="GeneID" id="64626806"/>
<evidence type="ECO:0000313" key="3">
    <source>
        <dbReference type="Proteomes" id="UP000807769"/>
    </source>
</evidence>
<dbReference type="AlphaFoldDB" id="A0A9P7JEG1"/>
<feature type="compositionally biased region" description="Low complexity" evidence="1">
    <location>
        <begin position="1"/>
        <end position="13"/>
    </location>
</feature>
<organism evidence="2 3">
    <name type="scientific">Suillus subaureus</name>
    <dbReference type="NCBI Taxonomy" id="48587"/>
    <lineage>
        <taxon>Eukaryota</taxon>
        <taxon>Fungi</taxon>
        <taxon>Dikarya</taxon>
        <taxon>Basidiomycota</taxon>
        <taxon>Agaricomycotina</taxon>
        <taxon>Agaricomycetes</taxon>
        <taxon>Agaricomycetidae</taxon>
        <taxon>Boletales</taxon>
        <taxon>Suillineae</taxon>
        <taxon>Suillaceae</taxon>
        <taxon>Suillus</taxon>
    </lineage>
</organism>
<dbReference type="Proteomes" id="UP000807769">
    <property type="component" value="Unassembled WGS sequence"/>
</dbReference>